<dbReference type="EMBL" id="BDEQ01000001">
    <property type="protein sequence ID" value="GAT93673.1"/>
    <property type="molecule type" value="Genomic_DNA"/>
</dbReference>
<dbReference type="VEuPathDB" id="AmoebaDB:EHI8A_115470"/>
<evidence type="ECO:0000313" key="3">
    <source>
        <dbReference type="Proteomes" id="UP000078387"/>
    </source>
</evidence>
<evidence type="ECO:0000313" key="2">
    <source>
        <dbReference type="EMBL" id="GAT93673.1"/>
    </source>
</evidence>
<feature type="compositionally biased region" description="Low complexity" evidence="1">
    <location>
        <begin position="124"/>
        <end position="135"/>
    </location>
</feature>
<evidence type="ECO:0000256" key="1">
    <source>
        <dbReference type="SAM" id="MobiDB-lite"/>
    </source>
</evidence>
<dbReference type="OMA" id="INQQSGM"/>
<dbReference type="AlphaFoldDB" id="A0A5K1VDK9"/>
<dbReference type="VEuPathDB" id="AmoebaDB:EHI5A_122200"/>
<feature type="region of interest" description="Disordered" evidence="1">
    <location>
        <begin position="120"/>
        <end position="139"/>
    </location>
</feature>
<sequence length="271" mass="30864">MRKSLNNKNTPLVYQDVNGDTQIITLEQLSKDESIHFGDTVISSQPSFEVSGGSQVFKSAKENVESVERKMQVLYNLQHERGKSDTTSDQTQEKVKINSPFQHATLKPKFNFFERAEEERKSKSSVSTSGSSLNSTLHVPTEKPAEVIINQQSRMKKSMIGTVSINENTEQLFHTLEMLEDKGFADRQTTGKLTSLKELVEKKTTRDISGIEENNVEIMNTVLFEWAEVLQQIIDTPVQPSSKVDKVDLLIFFTELRRFCLDIINWIDTNK</sequence>
<dbReference type="VEuPathDB" id="AmoebaDB:EHI_176960"/>
<accession>A0A5K1VDK9</accession>
<name>A0A5K1VDK9_ENTHI</name>
<dbReference type="VEuPathDB" id="AmoebaDB:KM1_147910"/>
<reference evidence="2 3" key="1">
    <citation type="submission" date="2016-05" db="EMBL/GenBank/DDBJ databases">
        <title>First whole genome sequencing of Entamoeba histolytica HM1:IMSS-clone-6.</title>
        <authorList>
            <person name="Mukherjee Avik.K."/>
            <person name="Izumyama S."/>
            <person name="Nakada-Tsukui K."/>
            <person name="Nozaki T."/>
        </authorList>
    </citation>
    <scope>NUCLEOTIDE SEQUENCE [LARGE SCALE GENOMIC DNA]</scope>
    <source>
        <strain evidence="2 3">HM1:IMSS clone 6</strain>
    </source>
</reference>
<organism evidence="2 3">
    <name type="scientific">Entamoeba histolytica</name>
    <dbReference type="NCBI Taxonomy" id="5759"/>
    <lineage>
        <taxon>Eukaryota</taxon>
        <taxon>Amoebozoa</taxon>
        <taxon>Evosea</taxon>
        <taxon>Archamoebae</taxon>
        <taxon>Mastigamoebida</taxon>
        <taxon>Entamoebidae</taxon>
        <taxon>Entamoeba</taxon>
    </lineage>
</organism>
<gene>
    <name evidence="2" type="ORF">CL6EHI_176960</name>
</gene>
<protein>
    <submittedName>
        <fullName evidence="2">Uncharacterized protein</fullName>
    </submittedName>
</protein>
<proteinExistence type="predicted"/>
<dbReference type="Proteomes" id="UP000078387">
    <property type="component" value="Unassembled WGS sequence"/>
</dbReference>
<comment type="caution">
    <text evidence="2">The sequence shown here is derived from an EMBL/GenBank/DDBJ whole genome shotgun (WGS) entry which is preliminary data.</text>
</comment>